<evidence type="ECO:0000256" key="2">
    <source>
        <dbReference type="ARBA" id="ARBA00012400"/>
    </source>
</evidence>
<evidence type="ECO:0000256" key="3">
    <source>
        <dbReference type="ARBA" id="ARBA00023002"/>
    </source>
</evidence>
<dbReference type="InterPro" id="IPR036291">
    <property type="entry name" value="NAD(P)-bd_dom_sf"/>
</dbReference>
<reference evidence="7 8" key="1">
    <citation type="submission" date="2016-10" db="EMBL/GenBank/DDBJ databases">
        <authorList>
            <person name="de Groot N.N."/>
        </authorList>
    </citation>
    <scope>NUCLEOTIDE SEQUENCE [LARGE SCALE GENOMIC DNA]</scope>
    <source>
        <strain evidence="7 8">DSM 12130</strain>
    </source>
</reference>
<proteinExistence type="predicted"/>
<dbReference type="PANTHER" id="PTHR35330">
    <property type="entry name" value="SIROHEME BIOSYNTHESIS PROTEIN MET8"/>
    <property type="match status" value="1"/>
</dbReference>
<dbReference type="SUPFAM" id="SSF51735">
    <property type="entry name" value="NAD(P)-binding Rossmann-fold domains"/>
    <property type="match status" value="1"/>
</dbReference>
<dbReference type="OrthoDB" id="9815856at2"/>
<dbReference type="STRING" id="91360.SAMN05660330_01343"/>
<dbReference type="NCBIfam" id="TIGR01470">
    <property type="entry name" value="cysG_Nterm"/>
    <property type="match status" value="1"/>
</dbReference>
<evidence type="ECO:0000256" key="6">
    <source>
        <dbReference type="ARBA" id="ARBA00047561"/>
    </source>
</evidence>
<dbReference type="AlphaFoldDB" id="A0A1H0NCB6"/>
<sequence>MHLYPINLNLVDILCVIVGGGNVALRKARALIEAGARVRVISPEVVGQIESLAEKKQLEWFSRKFADGDLKGAFMVYAATDNREVQATVAKQAAASGALLNSADDPEGSHFHVPAHFRRGEILVTVSTGGGSPALARKLRESLETVISPEYEGVLDLLAWIRTEVLRVGGESERNREIFRALLDQGLVSLVLEAKWFDLQMLLVRVLPDEIDSSQFLKKFLEKYDSFENMQDPLP</sequence>
<dbReference type="InterPro" id="IPR042518">
    <property type="entry name" value="SirC_C"/>
</dbReference>
<organism evidence="7 8">
    <name type="scientific">Desulforhopalus singaporensis</name>
    <dbReference type="NCBI Taxonomy" id="91360"/>
    <lineage>
        <taxon>Bacteria</taxon>
        <taxon>Pseudomonadati</taxon>
        <taxon>Thermodesulfobacteriota</taxon>
        <taxon>Desulfobulbia</taxon>
        <taxon>Desulfobulbales</taxon>
        <taxon>Desulfocapsaceae</taxon>
        <taxon>Desulforhopalus</taxon>
    </lineage>
</organism>
<keyword evidence="4" id="KW-0520">NAD</keyword>
<dbReference type="GO" id="GO:0019354">
    <property type="term" value="P:siroheme biosynthetic process"/>
    <property type="evidence" value="ECO:0007669"/>
    <property type="project" value="UniProtKB-UniPathway"/>
</dbReference>
<dbReference type="EC" id="1.3.1.76" evidence="2"/>
<dbReference type="GO" id="GO:0043115">
    <property type="term" value="F:precorrin-2 dehydrogenase activity"/>
    <property type="evidence" value="ECO:0007669"/>
    <property type="project" value="UniProtKB-EC"/>
</dbReference>
<gene>
    <name evidence="7" type="ORF">SAMN05660330_01343</name>
</gene>
<dbReference type="InterPro" id="IPR006367">
    <property type="entry name" value="Sirohaem_synthase_N"/>
</dbReference>
<evidence type="ECO:0000256" key="4">
    <source>
        <dbReference type="ARBA" id="ARBA00023027"/>
    </source>
</evidence>
<keyword evidence="8" id="KW-1185">Reference proteome</keyword>
<dbReference type="RefSeq" id="WP_092221080.1">
    <property type="nucleotide sequence ID" value="NZ_FNJI01000007.1"/>
</dbReference>
<keyword evidence="5" id="KW-0627">Porphyrin biosynthesis</keyword>
<dbReference type="SUPFAM" id="SSF75615">
    <property type="entry name" value="Siroheme synthase middle domains-like"/>
    <property type="match status" value="1"/>
</dbReference>
<evidence type="ECO:0000256" key="5">
    <source>
        <dbReference type="ARBA" id="ARBA00023244"/>
    </source>
</evidence>
<keyword evidence="3" id="KW-0560">Oxidoreductase</keyword>
<accession>A0A1H0NCB6</accession>
<evidence type="ECO:0000256" key="1">
    <source>
        <dbReference type="ARBA" id="ARBA00005010"/>
    </source>
</evidence>
<dbReference type="UniPathway" id="UPA00262">
    <property type="reaction ID" value="UER00222"/>
</dbReference>
<dbReference type="Pfam" id="PF13241">
    <property type="entry name" value="NAD_binding_7"/>
    <property type="match status" value="1"/>
</dbReference>
<dbReference type="EMBL" id="FNJI01000007">
    <property type="protein sequence ID" value="SDO90327.1"/>
    <property type="molecule type" value="Genomic_DNA"/>
</dbReference>
<comment type="pathway">
    <text evidence="1">Porphyrin-containing compound metabolism; siroheme biosynthesis; sirohydrochlorin from precorrin-2: step 1/1.</text>
</comment>
<dbReference type="PANTHER" id="PTHR35330:SF1">
    <property type="entry name" value="SIROHEME BIOSYNTHESIS PROTEIN MET8"/>
    <property type="match status" value="1"/>
</dbReference>
<evidence type="ECO:0000313" key="7">
    <source>
        <dbReference type="EMBL" id="SDO90327.1"/>
    </source>
</evidence>
<dbReference type="GO" id="GO:0004325">
    <property type="term" value="F:ferrochelatase activity"/>
    <property type="evidence" value="ECO:0007669"/>
    <property type="project" value="InterPro"/>
</dbReference>
<evidence type="ECO:0000313" key="8">
    <source>
        <dbReference type="Proteomes" id="UP000199073"/>
    </source>
</evidence>
<dbReference type="Gene3D" id="3.40.50.720">
    <property type="entry name" value="NAD(P)-binding Rossmann-like Domain"/>
    <property type="match status" value="1"/>
</dbReference>
<dbReference type="Gene3D" id="1.10.8.610">
    <property type="entry name" value="SirC, precorrin-2 dehydrogenase, C-terminal helical domain-like"/>
    <property type="match status" value="1"/>
</dbReference>
<name>A0A1H0NCB6_9BACT</name>
<protein>
    <recommendedName>
        <fullName evidence="2">precorrin-2 dehydrogenase</fullName>
        <ecNumber evidence="2">1.3.1.76</ecNumber>
    </recommendedName>
</protein>
<dbReference type="InterPro" id="IPR028161">
    <property type="entry name" value="Met8-like"/>
</dbReference>
<dbReference type="Proteomes" id="UP000199073">
    <property type="component" value="Unassembled WGS sequence"/>
</dbReference>
<comment type="catalytic activity">
    <reaction evidence="6">
        <text>precorrin-2 + NAD(+) = sirohydrochlorin + NADH + 2 H(+)</text>
        <dbReference type="Rhea" id="RHEA:15613"/>
        <dbReference type="ChEBI" id="CHEBI:15378"/>
        <dbReference type="ChEBI" id="CHEBI:57540"/>
        <dbReference type="ChEBI" id="CHEBI:57945"/>
        <dbReference type="ChEBI" id="CHEBI:58351"/>
        <dbReference type="ChEBI" id="CHEBI:58827"/>
        <dbReference type="EC" id="1.3.1.76"/>
    </reaction>
</comment>